<evidence type="ECO:0000256" key="10">
    <source>
        <dbReference type="SAM" id="SignalP"/>
    </source>
</evidence>
<dbReference type="SMART" id="SM00643">
    <property type="entry name" value="C345C"/>
    <property type="match status" value="1"/>
</dbReference>
<dbReference type="InterPro" id="IPR050440">
    <property type="entry name" value="Laminin/Netrin_ECM"/>
</dbReference>
<evidence type="ECO:0000313" key="15">
    <source>
        <dbReference type="Proteomes" id="UP001369086"/>
    </source>
</evidence>
<evidence type="ECO:0000259" key="11">
    <source>
        <dbReference type="PROSITE" id="PS50027"/>
    </source>
</evidence>
<dbReference type="SMART" id="SM00136">
    <property type="entry name" value="LamNT"/>
    <property type="match status" value="1"/>
</dbReference>
<evidence type="ECO:0000256" key="4">
    <source>
        <dbReference type="ARBA" id="ARBA00022737"/>
    </source>
</evidence>
<dbReference type="InterPro" id="IPR002049">
    <property type="entry name" value="LE_dom"/>
</dbReference>
<evidence type="ECO:0000256" key="9">
    <source>
        <dbReference type="SAM" id="MobiDB-lite"/>
    </source>
</evidence>
<feature type="disulfide bond" evidence="8">
    <location>
        <begin position="466"/>
        <end position="483"/>
    </location>
</feature>
<dbReference type="InterPro" id="IPR018933">
    <property type="entry name" value="Netrin_module_non-TIMP"/>
</dbReference>
<comment type="caution">
    <text evidence="14">The sequence shown here is derived from an EMBL/GenBank/DDBJ whole genome shotgun (WGS) entry which is preliminary data.</text>
</comment>
<evidence type="ECO:0000256" key="2">
    <source>
        <dbReference type="ARBA" id="ARBA00022525"/>
    </source>
</evidence>
<evidence type="ECO:0000259" key="13">
    <source>
        <dbReference type="PROSITE" id="PS51117"/>
    </source>
</evidence>
<dbReference type="PANTHER" id="PTHR10574">
    <property type="entry name" value="NETRIN/LAMININ-RELATED"/>
    <property type="match status" value="1"/>
</dbReference>
<dbReference type="PROSITE" id="PS01248">
    <property type="entry name" value="EGF_LAM_1"/>
    <property type="match status" value="1"/>
</dbReference>
<accession>A0ABR0Y2B9</accession>
<dbReference type="InterPro" id="IPR008993">
    <property type="entry name" value="TIMP-like_OB-fold"/>
</dbReference>
<dbReference type="SUPFAM" id="SSF50242">
    <property type="entry name" value="TIMP-like"/>
    <property type="match status" value="1"/>
</dbReference>
<evidence type="ECO:0000256" key="8">
    <source>
        <dbReference type="PROSITE-ProRule" id="PRU00460"/>
    </source>
</evidence>
<feature type="compositionally biased region" description="Basic and acidic residues" evidence="9">
    <location>
        <begin position="235"/>
        <end position="251"/>
    </location>
</feature>
<dbReference type="PROSITE" id="PS50027">
    <property type="entry name" value="EGF_LAM_2"/>
    <property type="match status" value="1"/>
</dbReference>
<dbReference type="PROSITE" id="PS50189">
    <property type="entry name" value="NTR"/>
    <property type="match status" value="1"/>
</dbReference>
<dbReference type="InterPro" id="IPR001134">
    <property type="entry name" value="Netrin_domain"/>
</dbReference>
<dbReference type="Pfam" id="PF00053">
    <property type="entry name" value="EGF_laminin"/>
    <property type="match status" value="1"/>
</dbReference>
<feature type="disulfide bond" evidence="8">
    <location>
        <begin position="464"/>
        <end position="476"/>
    </location>
</feature>
<proteinExistence type="predicted"/>
<evidence type="ECO:0000256" key="3">
    <source>
        <dbReference type="ARBA" id="ARBA00022729"/>
    </source>
</evidence>
<feature type="compositionally biased region" description="Basic and acidic residues" evidence="9">
    <location>
        <begin position="654"/>
        <end position="668"/>
    </location>
</feature>
<keyword evidence="5 8" id="KW-1015">Disulfide bond</keyword>
<evidence type="ECO:0000256" key="6">
    <source>
        <dbReference type="ARBA" id="ARBA00023180"/>
    </source>
</evidence>
<feature type="signal peptide" evidence="10">
    <location>
        <begin position="1"/>
        <end position="25"/>
    </location>
</feature>
<dbReference type="Pfam" id="PF00055">
    <property type="entry name" value="Laminin_N"/>
    <property type="match status" value="1"/>
</dbReference>
<keyword evidence="7 8" id="KW-0424">Laminin EGF-like domain</keyword>
<keyword evidence="15" id="KW-1185">Reference proteome</keyword>
<dbReference type="EMBL" id="JAHFZB010000056">
    <property type="protein sequence ID" value="KAK6466563.1"/>
    <property type="molecule type" value="Genomic_DNA"/>
</dbReference>
<evidence type="ECO:0000259" key="12">
    <source>
        <dbReference type="PROSITE" id="PS50189"/>
    </source>
</evidence>
<name>A0ABR0Y2B9_HUSHU</name>
<dbReference type="InterPro" id="IPR056863">
    <property type="entry name" value="LMN_ATRN_NET-like_EGF"/>
</dbReference>
<feature type="domain" description="Laminin EGF-like" evidence="11">
    <location>
        <begin position="464"/>
        <end position="513"/>
    </location>
</feature>
<organism evidence="14 15">
    <name type="scientific">Huso huso</name>
    <name type="common">Beluga</name>
    <name type="synonym">Acipenser huso</name>
    <dbReference type="NCBI Taxonomy" id="61971"/>
    <lineage>
        <taxon>Eukaryota</taxon>
        <taxon>Metazoa</taxon>
        <taxon>Chordata</taxon>
        <taxon>Craniata</taxon>
        <taxon>Vertebrata</taxon>
        <taxon>Euteleostomi</taxon>
        <taxon>Actinopterygii</taxon>
        <taxon>Chondrostei</taxon>
        <taxon>Acipenseriformes</taxon>
        <taxon>Acipenseridae</taxon>
        <taxon>Huso</taxon>
    </lineage>
</organism>
<keyword evidence="6" id="KW-0325">Glycoprotein</keyword>
<keyword evidence="3 10" id="KW-0732">Signal</keyword>
<dbReference type="PROSITE" id="PS00022">
    <property type="entry name" value="EGF_1"/>
    <property type="match status" value="1"/>
</dbReference>
<keyword evidence="4" id="KW-0677">Repeat</keyword>
<dbReference type="Proteomes" id="UP001369086">
    <property type="component" value="Unassembled WGS sequence"/>
</dbReference>
<feature type="region of interest" description="Disordered" evidence="9">
    <location>
        <begin position="229"/>
        <end position="268"/>
    </location>
</feature>
<dbReference type="SMART" id="SM00180">
    <property type="entry name" value="EGF_Lam"/>
    <property type="match status" value="3"/>
</dbReference>
<dbReference type="PANTHER" id="PTHR10574:SF383">
    <property type="entry name" value="NETRIN 5"/>
    <property type="match status" value="1"/>
</dbReference>
<reference evidence="14 15" key="1">
    <citation type="submission" date="2021-05" db="EMBL/GenBank/DDBJ databases">
        <authorList>
            <person name="Zahm M."/>
            <person name="Klopp C."/>
            <person name="Cabau C."/>
            <person name="Kuhl H."/>
            <person name="Suciu R."/>
            <person name="Ciorpac M."/>
            <person name="Holostenco D."/>
            <person name="Gessner J."/>
            <person name="Wuertz S."/>
            <person name="Hohne C."/>
            <person name="Stock M."/>
            <person name="Gislard M."/>
            <person name="Lluch J."/>
            <person name="Milhes M."/>
            <person name="Lampietro C."/>
            <person name="Lopez Roques C."/>
            <person name="Donnadieu C."/>
            <person name="Du K."/>
            <person name="Schartl M."/>
            <person name="Guiguen Y."/>
        </authorList>
    </citation>
    <scope>NUCLEOTIDE SEQUENCE [LARGE SCALE GENOMIC DNA]</scope>
    <source>
        <strain evidence="14">Hh-F2</strain>
        <tissue evidence="14">Blood</tissue>
    </source>
</reference>
<evidence type="ECO:0000256" key="1">
    <source>
        <dbReference type="ARBA" id="ARBA00004613"/>
    </source>
</evidence>
<dbReference type="Gene3D" id="2.10.25.10">
    <property type="entry name" value="Laminin"/>
    <property type="match status" value="2"/>
</dbReference>
<dbReference type="InterPro" id="IPR008211">
    <property type="entry name" value="Laminin_N"/>
</dbReference>
<feature type="compositionally biased region" description="Basic and acidic residues" evidence="9">
    <location>
        <begin position="258"/>
        <end position="268"/>
    </location>
</feature>
<feature type="disulfide bond" evidence="8">
    <location>
        <begin position="497"/>
        <end position="511"/>
    </location>
</feature>
<gene>
    <name evidence="14" type="ORF">HHUSO_G36289</name>
</gene>
<dbReference type="Pfam" id="PF24973">
    <property type="entry name" value="EGF_LMN_ATRN"/>
    <property type="match status" value="2"/>
</dbReference>
<evidence type="ECO:0000256" key="7">
    <source>
        <dbReference type="ARBA" id="ARBA00023292"/>
    </source>
</evidence>
<dbReference type="Gene3D" id="2.40.50.120">
    <property type="match status" value="1"/>
</dbReference>
<feature type="chain" id="PRO_5046695179" evidence="10">
    <location>
        <begin position="26"/>
        <end position="679"/>
    </location>
</feature>
<dbReference type="CDD" id="cd03579">
    <property type="entry name" value="NTR_netrin-1_like"/>
    <property type="match status" value="1"/>
</dbReference>
<protein>
    <submittedName>
        <fullName evidence="14">Netrin-1-like isoform X1</fullName>
    </submittedName>
</protein>
<sequence length="679" mass="75640">MAGLLCFPFPSFPLLLLLLSRSILSHVPLRWTVAASQDPCDDGQGGPNHCLPEFINAAFGRSVETRGEEPGISENVTSLTDLHNPHNLTCVHRRTNQDHTLTISLGRRFELTYISLQFCSGLQNFIWSVSILKSMDFGKTWRPFQFYSPHCLAQFGRPAQTVVPSRTQESEALCSDPRPLQQHRGGMVLAFAILDGRPSASDYDFSSILQDWATATDIRIVFHKVSDSPGGTGVRLRDTEAGSSRSREGLGGKRRASRRGDGVRFGGKEKMKNSVDFLDVMKEELGNRKSSGIRRGLKRAEAGLEVKETPGRRNKKMATRGDAAEMSVPSAPWLSLSDVQVGGRCKCNGHASRCRRDPEGGAVCECRHNTAGPDCDVCKPFYCDRPWQRASPGQPHHCVSCQCNLHSTRCRFNMELYQLSGRRSGGVCLGCRHNTAGRHCHYCKEGFTRDQTKPLTHRKACKPCSCHPVGALEKGCNQTSGQCRCRDGVTGLTCNRCAPGYQQSRSPLRPCTRIEEIVTTTPAYPPQHSLGGECSAYCQPTHGRVRMNLWTYCQKDYVLKVQVQAMVRSGPWWHFSVSVQSVFRRGTPGIRKGIRAVWVPERDLACGCPPLQVGRTYLLISSEIGPDENRVVADRTSLALPWRDHWSPKLRGFRTQDRRGRCRTEGPHKPRTQPTEPPN</sequence>
<feature type="disulfide bond" evidence="8">
    <location>
        <begin position="485"/>
        <end position="494"/>
    </location>
</feature>
<dbReference type="CDD" id="cd00055">
    <property type="entry name" value="EGF_Lam"/>
    <property type="match status" value="3"/>
</dbReference>
<dbReference type="PROSITE" id="PS51117">
    <property type="entry name" value="LAMININ_NTER"/>
    <property type="match status" value="1"/>
</dbReference>
<dbReference type="InterPro" id="IPR000742">
    <property type="entry name" value="EGF"/>
</dbReference>
<keyword evidence="2" id="KW-0964">Secreted</keyword>
<evidence type="ECO:0000313" key="14">
    <source>
        <dbReference type="EMBL" id="KAK6466563.1"/>
    </source>
</evidence>
<feature type="region of interest" description="Disordered" evidence="9">
    <location>
        <begin position="653"/>
        <end position="679"/>
    </location>
</feature>
<dbReference type="Gene3D" id="2.60.120.260">
    <property type="entry name" value="Galactose-binding domain-like"/>
    <property type="match status" value="2"/>
</dbReference>
<feature type="domain" description="Laminin N-terminal" evidence="13">
    <location>
        <begin position="7"/>
        <end position="344"/>
    </location>
</feature>
<feature type="domain" description="NTR" evidence="12">
    <location>
        <begin position="534"/>
        <end position="662"/>
    </location>
</feature>
<evidence type="ECO:0000256" key="5">
    <source>
        <dbReference type="ARBA" id="ARBA00023157"/>
    </source>
</evidence>
<dbReference type="Pfam" id="PF01759">
    <property type="entry name" value="NTR"/>
    <property type="match status" value="1"/>
</dbReference>
<comment type="subcellular location">
    <subcellularLocation>
        <location evidence="1">Secreted</location>
    </subcellularLocation>
</comment>
<dbReference type="SUPFAM" id="SSF57196">
    <property type="entry name" value="EGF/Laminin"/>
    <property type="match status" value="3"/>
</dbReference>